<feature type="domain" description="Glycosyltransferase 61 catalytic" evidence="1">
    <location>
        <begin position="460"/>
        <end position="637"/>
    </location>
</feature>
<dbReference type="Gene3D" id="3.40.50.300">
    <property type="entry name" value="P-loop containing nucleotide triphosphate hydrolases"/>
    <property type="match status" value="1"/>
</dbReference>
<gene>
    <name evidence="2" type="ORF">C6Y40_02220</name>
</gene>
<dbReference type="EMBL" id="PVNP01000013">
    <property type="protein sequence ID" value="PRO75325.1"/>
    <property type="molecule type" value="Genomic_DNA"/>
</dbReference>
<comment type="caution">
    <text evidence="2">The sequence shown here is derived from an EMBL/GenBank/DDBJ whole genome shotgun (WGS) entry which is preliminary data.</text>
</comment>
<protein>
    <recommendedName>
        <fullName evidence="1">Glycosyltransferase 61 catalytic domain-containing protein</fullName>
    </recommendedName>
</protein>
<dbReference type="GO" id="GO:0016757">
    <property type="term" value="F:glycosyltransferase activity"/>
    <property type="evidence" value="ECO:0007669"/>
    <property type="project" value="InterPro"/>
</dbReference>
<dbReference type="SUPFAM" id="SSF52540">
    <property type="entry name" value="P-loop containing nucleoside triphosphate hydrolases"/>
    <property type="match status" value="1"/>
</dbReference>
<dbReference type="Proteomes" id="UP000238949">
    <property type="component" value="Unassembled WGS sequence"/>
</dbReference>
<dbReference type="Pfam" id="PF13469">
    <property type="entry name" value="Sulfotransfer_3"/>
    <property type="match status" value="1"/>
</dbReference>
<evidence type="ECO:0000313" key="3">
    <source>
        <dbReference type="Proteomes" id="UP000238949"/>
    </source>
</evidence>
<organism evidence="2 3">
    <name type="scientific">Alteromonas alba</name>
    <dbReference type="NCBI Taxonomy" id="2079529"/>
    <lineage>
        <taxon>Bacteria</taxon>
        <taxon>Pseudomonadati</taxon>
        <taxon>Pseudomonadota</taxon>
        <taxon>Gammaproteobacteria</taxon>
        <taxon>Alteromonadales</taxon>
        <taxon>Alteromonadaceae</taxon>
        <taxon>Alteromonas/Salinimonas group</taxon>
        <taxon>Alteromonas</taxon>
    </lineage>
</organism>
<dbReference type="OrthoDB" id="6326745at2"/>
<evidence type="ECO:0000259" key="1">
    <source>
        <dbReference type="Pfam" id="PF04577"/>
    </source>
</evidence>
<sequence length="779" mass="87677">MNKRVIFHVGPPKTGSSAIQQFLHQHRQQLLASGVLYPAHSVDENGISSGNAREICVPDPEGRLALDHQKLTNVLNAFENNPKAHILLLSSESFFRIIDDITQAVPDVEIICFLRNPVEFQLSIYNQSVKRHGNQKPFTPGKRLNLGQWESILKAANQLEAHQLHCFAYKNHGEKGNVITDVLGVLGLRDELSVSGNSVNVSYSFAALELKRWLNQFPIDALQAELDAYLQAASAGAGRYRLLDDETLAAYKQQLANVTAKFQRLLPEQDWQLVTEALNNVAALPYYQQGVHESEIAGLVCQLRRDKPMLFRSLSVIVDSAEQPDYDASLKSLFELSRGARWFAALPLFFKRKLGEVRQKRHVSAHKSTLQPPASLNNAVKVTNADIIPQLSGSTPARLRGGVRAKELPEFAHQFRYQQINLQQSAAVCATETEVLAEQPEVTHLKKGHYYYGGPAFGNFVHFIAESIHRLAALSGAKQQANISKVLILPQLRRRLRKLTKPLLPPNFYEILAYLGVDKSQVVLVDKPQRVENLWIAPQQSLFRTRSQISADYRQFLLQCERRAGVLPDKHLPAKLYVSRTPFLMRGSFAGERYVEQFFARQGYTIFRPEKHSLYEQFRYYKSAAEIVLAEGAALHVMELLGEMNARITVLQRRSNSDQLFSPILEARCKNVNFFGALKVLPSLFVVKGYKSAAHGSALSVLHASAFKGHLTQQLALNGFDTDEFLATVRQDIDSYFNAYVETLRSNDDLKQIPDEFIEKVKELEPPYTGGIAENWPAD</sequence>
<reference evidence="3" key="1">
    <citation type="journal article" date="2020" name="Int. J. Syst. Evol. Microbiol.">
        <title>Alteromonas alba sp. nov., a marine bacterium isolated from the seawater of the West Pacific Ocean.</title>
        <authorList>
            <person name="Sun C."/>
            <person name="Wu Y.-H."/>
            <person name="Xamxidin M."/>
            <person name="Cheng H."/>
            <person name="Xu X.-W."/>
        </authorList>
    </citation>
    <scope>NUCLEOTIDE SEQUENCE [LARGE SCALE GENOMIC DNA]</scope>
    <source>
        <strain evidence="3">190</strain>
    </source>
</reference>
<keyword evidence="3" id="KW-1185">Reference proteome</keyword>
<name>A0A2S9VG81_9ALTE</name>
<dbReference type="InterPro" id="IPR027417">
    <property type="entry name" value="P-loop_NTPase"/>
</dbReference>
<proteinExistence type="predicted"/>
<evidence type="ECO:0000313" key="2">
    <source>
        <dbReference type="EMBL" id="PRO75325.1"/>
    </source>
</evidence>
<dbReference type="Pfam" id="PF04577">
    <property type="entry name" value="Glyco_transf_61"/>
    <property type="match status" value="1"/>
</dbReference>
<dbReference type="RefSeq" id="WP_105933130.1">
    <property type="nucleotide sequence ID" value="NZ_PVNP01000013.1"/>
</dbReference>
<dbReference type="AlphaFoldDB" id="A0A2S9VG81"/>
<dbReference type="InterPro" id="IPR049625">
    <property type="entry name" value="Glyco_transf_61_cat"/>
</dbReference>
<accession>A0A2S9VG81</accession>